<evidence type="ECO:0000313" key="3">
    <source>
        <dbReference type="Proteomes" id="UP000680670"/>
    </source>
</evidence>
<reference evidence="2 3" key="1">
    <citation type="submission" date="2021-03" db="EMBL/GenBank/DDBJ databases">
        <title>Antimicrobial resistance genes in bacteria isolated from Japanese honey, and their potential for conferring macrolide and lincosamide resistance in the American foulbrood pathogen Paenibacillus larvae.</title>
        <authorList>
            <person name="Okamoto M."/>
            <person name="Kumagai M."/>
            <person name="Kanamori H."/>
            <person name="Takamatsu D."/>
        </authorList>
    </citation>
    <scope>NUCLEOTIDE SEQUENCE [LARGE SCALE GENOMIC DNA]</scope>
    <source>
        <strain evidence="2 3">J6TS1</strain>
    </source>
</reference>
<name>A0ABQ4KXF3_SIMTE</name>
<keyword evidence="1" id="KW-1133">Transmembrane helix</keyword>
<keyword evidence="1" id="KW-0472">Membrane</keyword>
<feature type="transmembrane region" description="Helical" evidence="1">
    <location>
        <begin position="27"/>
        <end position="45"/>
    </location>
</feature>
<sequence>MDNETKKALDEILAEGIEMDDVTQKDHLWVVAIGFIPFVISLIWYSNYIS</sequence>
<dbReference type="Proteomes" id="UP000680670">
    <property type="component" value="Unassembled WGS sequence"/>
</dbReference>
<accession>A0ABQ4KXF3</accession>
<organism evidence="2 3">
    <name type="scientific">Siminovitchia terrae</name>
    <name type="common">Bacillus terrae</name>
    <dbReference type="NCBI Taxonomy" id="1914933"/>
    <lineage>
        <taxon>Bacteria</taxon>
        <taxon>Bacillati</taxon>
        <taxon>Bacillota</taxon>
        <taxon>Bacilli</taxon>
        <taxon>Bacillales</taxon>
        <taxon>Bacillaceae</taxon>
        <taxon>Siminovitchia</taxon>
    </lineage>
</organism>
<comment type="caution">
    <text evidence="2">The sequence shown here is derived from an EMBL/GenBank/DDBJ whole genome shotgun (WGS) entry which is preliminary data.</text>
</comment>
<keyword evidence="1" id="KW-0812">Transmembrane</keyword>
<keyword evidence="3" id="KW-1185">Reference proteome</keyword>
<protein>
    <submittedName>
        <fullName evidence="2">Uncharacterized protein</fullName>
    </submittedName>
</protein>
<dbReference type="RefSeq" id="WP_185830708.1">
    <property type="nucleotide sequence ID" value="NZ_BORI01000012.1"/>
</dbReference>
<gene>
    <name evidence="2" type="ORF">J6TS1_25770</name>
</gene>
<evidence type="ECO:0000256" key="1">
    <source>
        <dbReference type="SAM" id="Phobius"/>
    </source>
</evidence>
<dbReference type="EMBL" id="BORJ01000006">
    <property type="protein sequence ID" value="GIN96707.1"/>
    <property type="molecule type" value="Genomic_DNA"/>
</dbReference>
<proteinExistence type="predicted"/>
<evidence type="ECO:0000313" key="2">
    <source>
        <dbReference type="EMBL" id="GIN96707.1"/>
    </source>
</evidence>